<comment type="caution">
    <text evidence="3">The sequence shown here is derived from an EMBL/GenBank/DDBJ whole genome shotgun (WGS) entry which is preliminary data.</text>
</comment>
<evidence type="ECO:0000259" key="2">
    <source>
        <dbReference type="Pfam" id="PF09350"/>
    </source>
</evidence>
<dbReference type="EMBL" id="LVYI01000006">
    <property type="protein sequence ID" value="OAP57949.1"/>
    <property type="molecule type" value="Genomic_DNA"/>
</dbReference>
<feature type="region of interest" description="Disordered" evidence="1">
    <location>
        <begin position="416"/>
        <end position="486"/>
    </location>
</feature>
<reference evidence="3 4" key="1">
    <citation type="submission" date="2016-04" db="EMBL/GenBank/DDBJ databases">
        <title>Draft genome of Fonsecaea erecta CBS 125763.</title>
        <authorList>
            <person name="Weiss V.A."/>
            <person name="Vicente V.A."/>
            <person name="Raittz R.T."/>
            <person name="Moreno L.F."/>
            <person name="De Souza E.M."/>
            <person name="Pedrosa F.O."/>
            <person name="Steffens M.B."/>
            <person name="Faoro H."/>
            <person name="Tadra-Sfeir M.Z."/>
            <person name="Najafzadeh M.J."/>
            <person name="Felipe M.S."/>
            <person name="Teixeira M."/>
            <person name="Sun J."/>
            <person name="Xi L."/>
            <person name="Gomes R."/>
            <person name="De Azevedo C.M."/>
            <person name="Salgado C.G."/>
            <person name="Da Silva M.B."/>
            <person name="Nascimento M.F."/>
            <person name="Queiroz-Telles F."/>
            <person name="Attili D.S."/>
            <person name="Gorbushina A."/>
        </authorList>
    </citation>
    <scope>NUCLEOTIDE SEQUENCE [LARGE SCALE GENOMIC DNA]</scope>
    <source>
        <strain evidence="3 4">CBS 125763</strain>
    </source>
</reference>
<organism evidence="3 4">
    <name type="scientific">Fonsecaea erecta</name>
    <dbReference type="NCBI Taxonomy" id="1367422"/>
    <lineage>
        <taxon>Eukaryota</taxon>
        <taxon>Fungi</taxon>
        <taxon>Dikarya</taxon>
        <taxon>Ascomycota</taxon>
        <taxon>Pezizomycotina</taxon>
        <taxon>Eurotiomycetes</taxon>
        <taxon>Chaetothyriomycetidae</taxon>
        <taxon>Chaetothyriales</taxon>
        <taxon>Herpotrichiellaceae</taxon>
        <taxon>Fonsecaea</taxon>
    </lineage>
</organism>
<keyword evidence="4" id="KW-1185">Reference proteome</keyword>
<accession>A0A178ZDU5</accession>
<feature type="region of interest" description="Disordered" evidence="1">
    <location>
        <begin position="190"/>
        <end position="211"/>
    </location>
</feature>
<dbReference type="Pfam" id="PF09350">
    <property type="entry name" value="DJC28_CD"/>
    <property type="match status" value="1"/>
</dbReference>
<feature type="region of interest" description="Disordered" evidence="1">
    <location>
        <begin position="25"/>
        <end position="79"/>
    </location>
</feature>
<dbReference type="STRING" id="1367422.A0A178ZDU5"/>
<dbReference type="PANTHER" id="PTHR39394:SF1">
    <property type="entry name" value="DNAJ HOMOLOGUE SUBFAMILY C MEMBER 28 CONSERVED DOMAIN-CONTAINING PROTEIN"/>
    <property type="match status" value="1"/>
</dbReference>
<dbReference type="GeneID" id="30011207"/>
<gene>
    <name evidence="3" type="ORF">AYL99_07039</name>
</gene>
<feature type="compositionally biased region" description="Low complexity" evidence="1">
    <location>
        <begin position="462"/>
        <end position="482"/>
    </location>
</feature>
<dbReference type="RefSeq" id="XP_018691316.1">
    <property type="nucleotide sequence ID" value="XM_018838548.1"/>
</dbReference>
<proteinExistence type="predicted"/>
<protein>
    <recommendedName>
        <fullName evidence="2">DnaJ homologue subfamily C member 28 conserved domain-containing protein</fullName>
    </recommendedName>
</protein>
<dbReference type="AlphaFoldDB" id="A0A178ZDU5"/>
<name>A0A178ZDU5_9EURO</name>
<dbReference type="PANTHER" id="PTHR39394">
    <property type="entry name" value="YALI0E31793P"/>
    <property type="match status" value="1"/>
</dbReference>
<feature type="compositionally biased region" description="Polar residues" evidence="1">
    <location>
        <begin position="438"/>
        <end position="448"/>
    </location>
</feature>
<evidence type="ECO:0000256" key="1">
    <source>
        <dbReference type="SAM" id="MobiDB-lite"/>
    </source>
</evidence>
<evidence type="ECO:0000313" key="3">
    <source>
        <dbReference type="EMBL" id="OAP57949.1"/>
    </source>
</evidence>
<feature type="region of interest" description="Disordered" evidence="1">
    <location>
        <begin position="611"/>
        <end position="631"/>
    </location>
</feature>
<dbReference type="InterPro" id="IPR018961">
    <property type="entry name" value="DnaJ_homolog_subfam-C_membr-28"/>
</dbReference>
<evidence type="ECO:0000313" key="4">
    <source>
        <dbReference type="Proteomes" id="UP000078343"/>
    </source>
</evidence>
<sequence>MSSSSSQLWTCTRCLRATRLRGPLLDGGGTAIPRRRRRRCHPFSNTAFRHDEGPADSKIGSPHATEETLGGQDHGEPQGAMSRRLAEMAEETMDTGTKSDHKLMQDAGFSEELKKQLEERIAQTGFAAQNQQAVSQVTMPVRNPKPLALWFGSAMNAAGKGTRDIAGAEPWRGTETVHDSVLRMLDDSHKKLRSPARPPSIPPKVNLRPTPKKNISAADRLARARDKTSIYAISQQSDMTEQEREKWRRELKDRFSPGARPMPASIAGLTSLANERIEDAIARGQFKNISRGKGINVERDYNANSPFLDTTEYFMNKIIQKQEIVPPWIEKQQELVKAVATFRGRLRNDWRRHAARMISSRGGTVEDQVRRAYGYALAEERVNPRPVRRVENLSSISSDGSLTTVSVEERIAVGVAVERPDSTEAQDEQTEIKVTEQPAENTPVTDPSTDALPTVAPQDIISTSSEQAPTTSSPPSQPSPSAHVLPMPHPFRDPTWEQAELAYHTLAVANLNALTRSYNLMAPKIAQKPYFTLEREMRRCFADVAPQLADEIRERSTRPPPKIRVVRHRDTAGGVLERFGGDEWTGHEGTIRDESGDKSYGFKQFWRDLFGGDKAQKPSTSARGRERRNAA</sequence>
<feature type="domain" description="DnaJ homologue subfamily C member 28 conserved" evidence="2">
    <location>
        <begin position="272"/>
        <end position="343"/>
    </location>
</feature>
<dbReference type="Proteomes" id="UP000078343">
    <property type="component" value="Unassembled WGS sequence"/>
</dbReference>
<dbReference type="OrthoDB" id="1922282at2759"/>